<gene>
    <name evidence="6" type="ORF">B1R32_11820</name>
</gene>
<dbReference type="PANTHER" id="PTHR30055">
    <property type="entry name" value="HTH-TYPE TRANSCRIPTIONAL REGULATOR RUTR"/>
    <property type="match status" value="1"/>
</dbReference>
<keyword evidence="1" id="KW-0805">Transcription regulation</keyword>
<dbReference type="PRINTS" id="PR00455">
    <property type="entry name" value="HTHTETR"/>
</dbReference>
<keyword evidence="7" id="KW-1185">Reference proteome</keyword>
<dbReference type="AlphaFoldDB" id="A0A2S8SQ46"/>
<dbReference type="InterPro" id="IPR050109">
    <property type="entry name" value="HTH-type_TetR-like_transc_reg"/>
</dbReference>
<dbReference type="Pfam" id="PF00440">
    <property type="entry name" value="TetR_N"/>
    <property type="match status" value="1"/>
</dbReference>
<dbReference type="PROSITE" id="PS50977">
    <property type="entry name" value="HTH_TETR_2"/>
    <property type="match status" value="1"/>
</dbReference>
<sequence length="197" mass="22745">MSDEKKGARGRPPAMAAVSHDAIIDATYRLLQEKPMRAVTIEEIARRAGVGKPTIYKWWPSKAALVIDMFEERIFEKPSDSVSESAEEAIRAQVGTLIRQLEGFFGKVTAEIIAECQSDPELMREYLERYKSHRRAFAVETVERARQSGEFKREIESHLLIDMIFGPIYYRFLFKHQPLNQQFGRELVDQIMVHLKS</sequence>
<dbReference type="InterPro" id="IPR001647">
    <property type="entry name" value="HTH_TetR"/>
</dbReference>
<organism evidence="6 7">
    <name type="scientific">Abditibacterium utsteinense</name>
    <dbReference type="NCBI Taxonomy" id="1960156"/>
    <lineage>
        <taxon>Bacteria</taxon>
        <taxon>Pseudomonadati</taxon>
        <taxon>Abditibacteriota</taxon>
        <taxon>Abditibacteriia</taxon>
        <taxon>Abditibacteriales</taxon>
        <taxon>Abditibacteriaceae</taxon>
        <taxon>Abditibacterium</taxon>
    </lineage>
</organism>
<feature type="domain" description="HTH tetR-type" evidence="5">
    <location>
        <begin position="17"/>
        <end position="77"/>
    </location>
</feature>
<keyword evidence="3" id="KW-0804">Transcription</keyword>
<dbReference type="SUPFAM" id="SSF46689">
    <property type="entry name" value="Homeodomain-like"/>
    <property type="match status" value="1"/>
</dbReference>
<dbReference type="Pfam" id="PF16859">
    <property type="entry name" value="TetR_C_11"/>
    <property type="match status" value="1"/>
</dbReference>
<protein>
    <submittedName>
        <fullName evidence="6">Transcriptional regulator, TetR family</fullName>
    </submittedName>
</protein>
<feature type="DNA-binding region" description="H-T-H motif" evidence="4">
    <location>
        <begin position="40"/>
        <end position="59"/>
    </location>
</feature>
<dbReference type="InterPro" id="IPR011075">
    <property type="entry name" value="TetR_C"/>
</dbReference>
<dbReference type="FunCoup" id="A0A2S8SQ46">
    <property type="interactions" value="33"/>
</dbReference>
<dbReference type="Gene3D" id="1.10.10.60">
    <property type="entry name" value="Homeodomain-like"/>
    <property type="match status" value="1"/>
</dbReference>
<dbReference type="GO" id="GO:0003700">
    <property type="term" value="F:DNA-binding transcription factor activity"/>
    <property type="evidence" value="ECO:0007669"/>
    <property type="project" value="TreeGrafter"/>
</dbReference>
<keyword evidence="2 4" id="KW-0238">DNA-binding</keyword>
<dbReference type="InterPro" id="IPR036271">
    <property type="entry name" value="Tet_transcr_reg_TetR-rel_C_sf"/>
</dbReference>
<evidence type="ECO:0000313" key="7">
    <source>
        <dbReference type="Proteomes" id="UP000237684"/>
    </source>
</evidence>
<reference evidence="6 7" key="1">
    <citation type="journal article" date="2018" name="Syst. Appl. Microbiol.">
        <title>Abditibacterium utsteinense sp. nov., the first cultivated member of candidate phylum FBP, isolated from ice-free Antarctic soil samples.</title>
        <authorList>
            <person name="Tahon G."/>
            <person name="Tytgat B."/>
            <person name="Lebbe L."/>
            <person name="Carlier A."/>
            <person name="Willems A."/>
        </authorList>
    </citation>
    <scope>NUCLEOTIDE SEQUENCE [LARGE SCALE GENOMIC DNA]</scope>
    <source>
        <strain evidence="6 7">LMG 29911</strain>
    </source>
</reference>
<dbReference type="EMBL" id="NIGF01000018">
    <property type="protein sequence ID" value="PQV62923.1"/>
    <property type="molecule type" value="Genomic_DNA"/>
</dbReference>
<proteinExistence type="predicted"/>
<evidence type="ECO:0000313" key="6">
    <source>
        <dbReference type="EMBL" id="PQV62923.1"/>
    </source>
</evidence>
<evidence type="ECO:0000256" key="4">
    <source>
        <dbReference type="PROSITE-ProRule" id="PRU00335"/>
    </source>
</evidence>
<evidence type="ECO:0000256" key="3">
    <source>
        <dbReference type="ARBA" id="ARBA00023163"/>
    </source>
</evidence>
<dbReference type="SUPFAM" id="SSF48498">
    <property type="entry name" value="Tetracyclin repressor-like, C-terminal domain"/>
    <property type="match status" value="1"/>
</dbReference>
<name>A0A2S8SQ46_9BACT</name>
<comment type="caution">
    <text evidence="6">The sequence shown here is derived from an EMBL/GenBank/DDBJ whole genome shotgun (WGS) entry which is preliminary data.</text>
</comment>
<evidence type="ECO:0000256" key="2">
    <source>
        <dbReference type="ARBA" id="ARBA00023125"/>
    </source>
</evidence>
<dbReference type="InterPro" id="IPR009057">
    <property type="entry name" value="Homeodomain-like_sf"/>
</dbReference>
<accession>A0A2S8SQ46</accession>
<dbReference type="GO" id="GO:0000976">
    <property type="term" value="F:transcription cis-regulatory region binding"/>
    <property type="evidence" value="ECO:0007669"/>
    <property type="project" value="TreeGrafter"/>
</dbReference>
<dbReference type="InParanoid" id="A0A2S8SQ46"/>
<dbReference type="Gene3D" id="1.10.357.10">
    <property type="entry name" value="Tetracycline Repressor, domain 2"/>
    <property type="match status" value="1"/>
</dbReference>
<evidence type="ECO:0000256" key="1">
    <source>
        <dbReference type="ARBA" id="ARBA00023015"/>
    </source>
</evidence>
<evidence type="ECO:0000259" key="5">
    <source>
        <dbReference type="PROSITE" id="PS50977"/>
    </source>
</evidence>
<dbReference type="RefSeq" id="WP_106380917.1">
    <property type="nucleotide sequence ID" value="NZ_NIGF01000018.1"/>
</dbReference>
<dbReference type="PANTHER" id="PTHR30055:SF148">
    <property type="entry name" value="TETR-FAMILY TRANSCRIPTIONAL REGULATOR"/>
    <property type="match status" value="1"/>
</dbReference>
<dbReference type="OrthoDB" id="9796019at2"/>
<dbReference type="Proteomes" id="UP000237684">
    <property type="component" value="Unassembled WGS sequence"/>
</dbReference>